<dbReference type="EMBL" id="VCPC01000001">
    <property type="protein sequence ID" value="TMV15407.1"/>
    <property type="molecule type" value="Genomic_DNA"/>
</dbReference>
<keyword evidence="1" id="KW-0812">Transmembrane</keyword>
<accession>A0ABY2XFM3</accession>
<dbReference type="InterPro" id="IPR022472">
    <property type="entry name" value="VPLPA-CTERM"/>
</dbReference>
<protein>
    <submittedName>
        <fullName evidence="4">VPLPA-CTERM sorting domain-containing protein</fullName>
    </submittedName>
</protein>
<dbReference type="InterPro" id="IPR008859">
    <property type="entry name" value="Thrombospondin_C"/>
</dbReference>
<proteinExistence type="predicted"/>
<dbReference type="RefSeq" id="WP_138862752.1">
    <property type="nucleotide sequence ID" value="NZ_VCPC01000001.1"/>
</dbReference>
<comment type="caution">
    <text evidence="4">The sequence shown here is derived from an EMBL/GenBank/DDBJ whole genome shotgun (WGS) entry which is preliminary data.</text>
</comment>
<dbReference type="NCBIfam" id="TIGR03370">
    <property type="entry name" value="VPLPA-CTERM"/>
    <property type="match status" value="1"/>
</dbReference>
<dbReference type="SUPFAM" id="SSF49899">
    <property type="entry name" value="Concanavalin A-like lectins/glucanases"/>
    <property type="match status" value="1"/>
</dbReference>
<keyword evidence="5" id="KW-1185">Reference proteome</keyword>
<name>A0ABY2XFM3_9RHOB</name>
<organism evidence="4 5">
    <name type="scientific">Arenibacterium halophilum</name>
    <dbReference type="NCBI Taxonomy" id="2583821"/>
    <lineage>
        <taxon>Bacteria</taxon>
        <taxon>Pseudomonadati</taxon>
        <taxon>Pseudomonadota</taxon>
        <taxon>Alphaproteobacteria</taxon>
        <taxon>Rhodobacterales</taxon>
        <taxon>Paracoccaceae</taxon>
        <taxon>Arenibacterium</taxon>
    </lineage>
</organism>
<keyword evidence="2" id="KW-0732">Signal</keyword>
<feature type="domain" description="TSP C-terminal" evidence="3">
    <location>
        <begin position="18"/>
        <end position="230"/>
    </location>
</feature>
<gene>
    <name evidence="4" type="ORF">FGK64_05460</name>
</gene>
<reference evidence="4 5" key="1">
    <citation type="submission" date="2019-05" db="EMBL/GenBank/DDBJ databases">
        <title>Marivita sp. nov. isolated from sea sediment.</title>
        <authorList>
            <person name="Kim W."/>
        </authorList>
    </citation>
    <scope>NUCLEOTIDE SEQUENCE [LARGE SCALE GENOMIC DNA]</scope>
    <source>
        <strain evidence="4 5">CAU 1492</strain>
    </source>
</reference>
<evidence type="ECO:0000313" key="4">
    <source>
        <dbReference type="EMBL" id="TMV15407.1"/>
    </source>
</evidence>
<evidence type="ECO:0000313" key="5">
    <source>
        <dbReference type="Proteomes" id="UP001191082"/>
    </source>
</evidence>
<dbReference type="Pfam" id="PF05735">
    <property type="entry name" value="TSP_C"/>
    <property type="match status" value="1"/>
</dbReference>
<keyword evidence="1" id="KW-0472">Membrane</keyword>
<dbReference type="PROSITE" id="PS51236">
    <property type="entry name" value="TSP_CTER"/>
    <property type="match status" value="1"/>
</dbReference>
<evidence type="ECO:0000259" key="3">
    <source>
        <dbReference type="PROSITE" id="PS51236"/>
    </source>
</evidence>
<evidence type="ECO:0000256" key="2">
    <source>
        <dbReference type="SAM" id="SignalP"/>
    </source>
</evidence>
<feature type="chain" id="PRO_5045385319" evidence="2">
    <location>
        <begin position="21"/>
        <end position="258"/>
    </location>
</feature>
<keyword evidence="1" id="KW-1133">Transmembrane helix</keyword>
<evidence type="ECO:0000256" key="1">
    <source>
        <dbReference type="SAM" id="Phobius"/>
    </source>
</evidence>
<dbReference type="Gene3D" id="2.60.120.200">
    <property type="match status" value="1"/>
</dbReference>
<feature type="transmembrane region" description="Helical" evidence="1">
    <location>
        <begin position="233"/>
        <end position="252"/>
    </location>
</feature>
<sequence>MKKFLLGTALAVIMPVAAVAAPVSVDLSGWQADGWKNSSSHNWQVQGSGNDSVFQSVNGQPTAFFKDGENAQGTALAGTIKVETTGDDDFIGFVLGYQDGELNSSSADFWLIDWKQGDQSPAVDGLSLSHVSGNVVVGGDPFWNHSGPVSEVQRAATLGSTGWADNTTYSFELTFTKDLIEVYVDSVLQISYSSLMHGSQFTDGSFGFYNYSQGSVRYAGITEEVLPPTPGAVPLPASAPLLLAGFGAFAAIRRRRKS</sequence>
<dbReference type="Proteomes" id="UP001191082">
    <property type="component" value="Unassembled WGS sequence"/>
</dbReference>
<feature type="signal peptide" evidence="2">
    <location>
        <begin position="1"/>
        <end position="20"/>
    </location>
</feature>
<dbReference type="InterPro" id="IPR013320">
    <property type="entry name" value="ConA-like_dom_sf"/>
</dbReference>